<proteinExistence type="predicted"/>
<protein>
    <submittedName>
        <fullName evidence="2">Uncharacterized protein</fullName>
    </submittedName>
</protein>
<dbReference type="Proteomes" id="UP001516061">
    <property type="component" value="Unassembled WGS sequence"/>
</dbReference>
<evidence type="ECO:0000313" key="2">
    <source>
        <dbReference type="EMBL" id="NRT56992.1"/>
    </source>
</evidence>
<keyword evidence="3" id="KW-1185">Reference proteome</keyword>
<organism evidence="2 3">
    <name type="scientific">Sphaerotilus uruguayifluvii</name>
    <dbReference type="NCBI Taxonomy" id="2735897"/>
    <lineage>
        <taxon>Bacteria</taxon>
        <taxon>Pseudomonadati</taxon>
        <taxon>Pseudomonadota</taxon>
        <taxon>Betaproteobacteria</taxon>
        <taxon>Burkholderiales</taxon>
        <taxon>Sphaerotilaceae</taxon>
        <taxon>Sphaerotilus</taxon>
    </lineage>
</organism>
<name>A0ABX2G6Z7_9BURK</name>
<evidence type="ECO:0000313" key="3">
    <source>
        <dbReference type="Proteomes" id="UP001516061"/>
    </source>
</evidence>
<keyword evidence="1" id="KW-0732">Signal</keyword>
<dbReference type="EMBL" id="JABSNM010000011">
    <property type="protein sequence ID" value="NRT56992.1"/>
    <property type="molecule type" value="Genomic_DNA"/>
</dbReference>
<feature type="chain" id="PRO_5046285534" evidence="1">
    <location>
        <begin position="25"/>
        <end position="179"/>
    </location>
</feature>
<evidence type="ECO:0000256" key="1">
    <source>
        <dbReference type="SAM" id="SignalP"/>
    </source>
</evidence>
<feature type="signal peptide" evidence="1">
    <location>
        <begin position="1"/>
        <end position="24"/>
    </location>
</feature>
<sequence>MSFPLPSSLLPLFLAGALAGCAPALDWRDVPVGEDLLIQFPCRPERVERRVDLGGESVAARMLSCEAGGIGWSVTVFDIGDPYRLADALMLLRRSLSSNLRAEEVVGPMPALAALTPQPTSRRLRLQGRGAEGAPLEAEALFAARGLQALQVVAIRRDGPASRWRDWAGEFIGSLHARP</sequence>
<reference evidence="2 3" key="1">
    <citation type="submission" date="2020-05" db="EMBL/GenBank/DDBJ databases">
        <title>Genomic Encyclopedia of Type Strains, Phase IV (KMG-V): Genome sequencing to study the core and pangenomes of soil and plant-associated prokaryotes.</title>
        <authorList>
            <person name="Whitman W."/>
        </authorList>
    </citation>
    <scope>NUCLEOTIDE SEQUENCE [LARGE SCALE GENOMIC DNA]</scope>
    <source>
        <strain evidence="2 3">C29</strain>
    </source>
</reference>
<gene>
    <name evidence="2" type="ORF">HNQ01_002741</name>
</gene>
<comment type="caution">
    <text evidence="2">The sequence shown here is derived from an EMBL/GenBank/DDBJ whole genome shotgun (WGS) entry which is preliminary data.</text>
</comment>
<accession>A0ABX2G6Z7</accession>